<dbReference type="InterPro" id="IPR029063">
    <property type="entry name" value="SAM-dependent_MTases_sf"/>
</dbReference>
<name>C5M688_CANTT</name>
<dbReference type="GO" id="GO:0045905">
    <property type="term" value="P:positive regulation of translational termination"/>
    <property type="evidence" value="ECO:0007669"/>
    <property type="project" value="EnsemblFungi"/>
</dbReference>
<dbReference type="VEuPathDB" id="FungiDB:CTRG_01369"/>
<dbReference type="GeneID" id="8296430"/>
<protein>
    <recommendedName>
        <fullName evidence="4">Protein-lysine N-methyltransferase EFM2</fullName>
    </recommendedName>
</protein>
<evidence type="ECO:0008006" key="4">
    <source>
        <dbReference type="Google" id="ProtNLM"/>
    </source>
</evidence>
<dbReference type="EMBL" id="GG692396">
    <property type="protein sequence ID" value="EER34508.1"/>
    <property type="molecule type" value="Genomic_DNA"/>
</dbReference>
<accession>C5M688</accession>
<keyword evidence="3" id="KW-1185">Reference proteome</keyword>
<reference evidence="2 3" key="1">
    <citation type="journal article" date="2009" name="Nature">
        <title>Evolution of pathogenicity and sexual reproduction in eight Candida genomes.</title>
        <authorList>
            <person name="Butler G."/>
            <person name="Rasmussen M.D."/>
            <person name="Lin M.F."/>
            <person name="Santos M.A."/>
            <person name="Sakthikumar S."/>
            <person name="Munro C.A."/>
            <person name="Rheinbay E."/>
            <person name="Grabherr M."/>
            <person name="Forche A."/>
            <person name="Reedy J.L."/>
            <person name="Agrafioti I."/>
            <person name="Arnaud M.B."/>
            <person name="Bates S."/>
            <person name="Brown A.J."/>
            <person name="Brunke S."/>
            <person name="Costanzo M.C."/>
            <person name="Fitzpatrick D.A."/>
            <person name="de Groot P.W."/>
            <person name="Harris D."/>
            <person name="Hoyer L.L."/>
            <person name="Hube B."/>
            <person name="Klis F.M."/>
            <person name="Kodira C."/>
            <person name="Lennard N."/>
            <person name="Logue M.E."/>
            <person name="Martin R."/>
            <person name="Neiman A.M."/>
            <person name="Nikolaou E."/>
            <person name="Quail M.A."/>
            <person name="Quinn J."/>
            <person name="Santos M.C."/>
            <person name="Schmitzberger F.F."/>
            <person name="Sherlock G."/>
            <person name="Shah P."/>
            <person name="Silverstein K.A."/>
            <person name="Skrzypek M.S."/>
            <person name="Soll D."/>
            <person name="Staggs R."/>
            <person name="Stansfield I."/>
            <person name="Stumpf M.P."/>
            <person name="Sudbery P.E."/>
            <person name="Srikantha T."/>
            <person name="Zeng Q."/>
            <person name="Berman J."/>
            <person name="Berriman M."/>
            <person name="Heitman J."/>
            <person name="Gow N.A."/>
            <person name="Lorenz M.C."/>
            <person name="Birren B.W."/>
            <person name="Kellis M."/>
            <person name="Cuomo C.A."/>
        </authorList>
    </citation>
    <scope>NUCLEOTIDE SEQUENCE [LARGE SCALE GENOMIC DNA]</scope>
    <source>
        <strain evidence="3">ATCC MYA-3404 / T1</strain>
    </source>
</reference>
<dbReference type="STRING" id="294747.C5M688"/>
<dbReference type="HOGENOM" id="CLU_049351_1_0_1"/>
<feature type="compositionally biased region" description="Low complexity" evidence="1">
    <location>
        <begin position="24"/>
        <end position="34"/>
    </location>
</feature>
<dbReference type="Gene3D" id="3.40.50.150">
    <property type="entry name" value="Vaccinia Virus protein VP39"/>
    <property type="match status" value="1"/>
</dbReference>
<dbReference type="PANTHER" id="PTHR14614:SF156">
    <property type="entry name" value="PROTEIN-LYSINE N-METHYLTRANSFERASE EFM2"/>
    <property type="match status" value="1"/>
</dbReference>
<dbReference type="InterPro" id="IPR019410">
    <property type="entry name" value="Methyltransf_16"/>
</dbReference>
<dbReference type="OrthoDB" id="433955at2759"/>
<feature type="region of interest" description="Disordered" evidence="1">
    <location>
        <begin position="24"/>
        <end position="58"/>
    </location>
</feature>
<dbReference type="Proteomes" id="UP000002037">
    <property type="component" value="Unassembled WGS sequence"/>
</dbReference>
<dbReference type="eggNOG" id="KOG2793">
    <property type="taxonomic scope" value="Eukaryota"/>
</dbReference>
<dbReference type="Pfam" id="PF10294">
    <property type="entry name" value="Methyltransf_16"/>
    <property type="match status" value="1"/>
</dbReference>
<dbReference type="KEGG" id="ctp:CTRG_01369"/>
<proteinExistence type="predicted"/>
<evidence type="ECO:0000256" key="1">
    <source>
        <dbReference type="SAM" id="MobiDB-lite"/>
    </source>
</evidence>
<evidence type="ECO:0000313" key="3">
    <source>
        <dbReference type="Proteomes" id="UP000002037"/>
    </source>
</evidence>
<feature type="compositionally biased region" description="Acidic residues" evidence="1">
    <location>
        <begin position="35"/>
        <end position="53"/>
    </location>
</feature>
<organism evidence="2 3">
    <name type="scientific">Candida tropicalis (strain ATCC MYA-3404 / T1)</name>
    <name type="common">Yeast</name>
    <dbReference type="NCBI Taxonomy" id="294747"/>
    <lineage>
        <taxon>Eukaryota</taxon>
        <taxon>Fungi</taxon>
        <taxon>Dikarya</taxon>
        <taxon>Ascomycota</taxon>
        <taxon>Saccharomycotina</taxon>
        <taxon>Pichiomycetes</taxon>
        <taxon>Debaryomycetaceae</taxon>
        <taxon>Candida/Lodderomyces clade</taxon>
        <taxon>Candida</taxon>
    </lineage>
</organism>
<dbReference type="PANTHER" id="PTHR14614">
    <property type="entry name" value="HEPATOCELLULAR CARCINOMA-ASSOCIATED ANTIGEN"/>
    <property type="match status" value="1"/>
</dbReference>
<dbReference type="GO" id="GO:0016279">
    <property type="term" value="F:protein-lysine N-methyltransferase activity"/>
    <property type="evidence" value="ECO:0007669"/>
    <property type="project" value="EnsemblFungi"/>
</dbReference>
<evidence type="ECO:0000313" key="2">
    <source>
        <dbReference type="EMBL" id="EER34508.1"/>
    </source>
</evidence>
<dbReference type="SUPFAM" id="SSF53335">
    <property type="entry name" value="S-adenosyl-L-methionine-dependent methyltransferases"/>
    <property type="match status" value="1"/>
</dbReference>
<sequence length="407" mass="46754">MDFDPLSLYTPSPVEVTEEIVDIPSHSISETPISSEEEQQQTEVYDDDDDDDDSHSQPIHTLDLPILNLKPSYEVLITILKLLAPNEVLNFGSDIESDISHPETIFQEKEISEISESTLSWFKLYCPRFDNLQKLANIPNLSNSLKLNYTSEYNSYMTNIIISPLSWVSDPIQIEEIHKLASLRISENCGRTAQPEIIRKIKLDNLKNGFLKLREPSLTNDNLGLKTWGSSLILSQRLLNHPREEYMYGKILELGSGTGLVGMISSLLGYQSYLTDLPEIVPNLKSNVELNGLNSIVHELDWTNPENFLETFGNDVKFQTIMLSDPIYSSKHPYWVVNMINKFLDMDDSNSRVLIQIPLRPKFEEERQLLWDLLNKNGYSVLQHEVEHGFDDFGEMNFCFKMFNKKI</sequence>
<dbReference type="RefSeq" id="XP_002547063.1">
    <property type="nucleotide sequence ID" value="XM_002547017.1"/>
</dbReference>
<dbReference type="GO" id="GO:0005829">
    <property type="term" value="C:cytosol"/>
    <property type="evidence" value="ECO:0007669"/>
    <property type="project" value="TreeGrafter"/>
</dbReference>
<gene>
    <name evidence="2" type="ORF">CTRG_01369</name>
</gene>
<dbReference type="AlphaFoldDB" id="C5M688"/>